<dbReference type="Gene3D" id="1.25.40.10">
    <property type="entry name" value="Tetratricopeptide repeat domain"/>
    <property type="match status" value="3"/>
</dbReference>
<dbReference type="Pfam" id="PF00593">
    <property type="entry name" value="TonB_dep_Rec_b-barrel"/>
    <property type="match status" value="1"/>
</dbReference>
<dbReference type="SUPFAM" id="SSF48452">
    <property type="entry name" value="TPR-like"/>
    <property type="match status" value="2"/>
</dbReference>
<evidence type="ECO:0000313" key="7">
    <source>
        <dbReference type="EMBL" id="MXN49120.1"/>
    </source>
</evidence>
<dbReference type="GO" id="GO:0009279">
    <property type="term" value="C:cell outer membrane"/>
    <property type="evidence" value="ECO:0007669"/>
    <property type="project" value="UniProtKB-SubCell"/>
</dbReference>
<feature type="chain" id="PRO_5026668494" evidence="4">
    <location>
        <begin position="23"/>
        <end position="1206"/>
    </location>
</feature>
<dbReference type="Gene3D" id="2.40.170.20">
    <property type="entry name" value="TonB-dependent receptor, beta-barrel domain"/>
    <property type="match status" value="1"/>
</dbReference>
<keyword evidence="4" id="KW-0732">Signal</keyword>
<evidence type="ECO:0000259" key="5">
    <source>
        <dbReference type="Pfam" id="PF00593"/>
    </source>
</evidence>
<proteinExistence type="predicted"/>
<keyword evidence="7" id="KW-0675">Receptor</keyword>
<evidence type="ECO:0000256" key="1">
    <source>
        <dbReference type="ARBA" id="ARBA00004442"/>
    </source>
</evidence>
<comment type="caution">
    <text evidence="7">The sequence shown here is derived from an EMBL/GenBank/DDBJ whole genome shotgun (WGS) entry which is preliminary data.</text>
</comment>
<evidence type="ECO:0000256" key="4">
    <source>
        <dbReference type="SAM" id="SignalP"/>
    </source>
</evidence>
<evidence type="ECO:0000313" key="8">
    <source>
        <dbReference type="Proteomes" id="UP000435802"/>
    </source>
</evidence>
<dbReference type="Pfam" id="PF14559">
    <property type="entry name" value="TPR_19"/>
    <property type="match status" value="2"/>
</dbReference>
<feature type="domain" description="FecR protein" evidence="6">
    <location>
        <begin position="65"/>
        <end position="159"/>
    </location>
</feature>
<name>A0A6N8SQ99_9HYPH</name>
<protein>
    <submittedName>
        <fullName evidence="7">TonB-dependent receptor</fullName>
    </submittedName>
</protein>
<sequence>MCALRLSVATMAFVAGVVPAFADLLPRVSAADGSVVERKSGEEVQFVEAKDWRGVEVNQDLLAGDTLRTNALGSLAIRFADNTLVRMARETVLRVRKIDSASDSLLNLEGGMIWGRAERGGSGIVIDTPAAAAAIRGTDWALNTNGNRTTLTVLEGTVELSNAQGSVTVNQGEGAVATLGQAPRKYVLVNLDEREQILLYGEIRGLFITLPISGEDTIDARGDRRRLLDKPEASRSREDWLKLAELALGADGRKAAEDALSHLPRPLPAAMEARVTLVEAMIAGNALRYDEAIRLFRKARAGLSGERRVMADYGEWVAASLADPDTKKAPSYLTRMPATASEASVQASVVAHLQGQAEAIALLEKAETRFPDDAGLTAMRASLLLELDRREEARAALDRARAIDPDDIGYLTTNARYLSAVSSDINGALADLKRAVEIAPGNDAAWDDLAGIQSDRDATIEADATHRRAVALNPDNIAVRTNYALFLMSHEQMAAAKRELDAAEALDPDTYAVLAAKGRYLLRMGKTEEGKKILLEAAAINPTYGNALVGLAIASYQSGAVAETEQALDNADRFDKDDPTIAMIRAGVAIDQFRADEAIESAREALRRRQGRGGYYSGYDVHRQASSVLGDALENIGLAEWGKYHKARAYDPFLGASYDDEQAAGQVYPFVSTPPSGLDRYSLGSVRLPTNIQNFLLDPMSVAAQQRANALESRAFMETTLTGSFSAQPGATGWSKGINVHGTNYDVVPFSYNVMGQFSRPESVRENDRSDFEGGAFEIGLRPTLADNVFLFGDLIDTQIGYPGQLYDPLNDRFSSERETIGGGWSHTISEKNIVQAFAMYENGTSLEHYEGTSYDINPVNGDYSFEQTSKNRGLSGGISHLLGLGPFTMRYGAELYDNTSWNVVRYFNEPAGDLIVEYGYPLGGKAARLYADATFDLSDHLKLQAGAYYSWFDTLSSDTLEAIDPRFGVAWTPVENHWLRAAYRRDTQYPVDQTLSPVSTVGLVPLDIPLFMEGEKETVMLRWDAEWSERFFTSVDYKHVRFDGLSLGIPSLSGLFDTATGEIDRVNVSANYWLGDGLGLFGSFTWNDSVDTTPLIGGDTPVPLVPDYLAQIGFTYVHPSRVTFSLAQNFIGKRVGGKGYDPDFGPYFVNVENYTTTDAALTWKSPTGHLELGLTLLNIFDNHVDMAYDVPGPRRSLLAVMRANF</sequence>
<evidence type="ECO:0000259" key="6">
    <source>
        <dbReference type="Pfam" id="PF04773"/>
    </source>
</evidence>
<evidence type="ECO:0000256" key="2">
    <source>
        <dbReference type="ARBA" id="ARBA00023136"/>
    </source>
</evidence>
<gene>
    <name evidence="7" type="ORF">GR138_28345</name>
</gene>
<dbReference type="InterPro" id="IPR011990">
    <property type="entry name" value="TPR-like_helical_dom_sf"/>
</dbReference>
<dbReference type="PANTHER" id="PTHR38731">
    <property type="entry name" value="LIPL45-RELATED LIPOPROTEIN-RELATED"/>
    <property type="match status" value="1"/>
</dbReference>
<comment type="subcellular location">
    <subcellularLocation>
        <location evidence="1">Cell outer membrane</location>
    </subcellularLocation>
</comment>
<reference evidence="7 8" key="1">
    <citation type="submission" date="2019-12" db="EMBL/GenBank/DDBJ databases">
        <title>Shinella kummerowiae sp. nov., a symbiotic bacterium isolated from root nodules of the herbal legume Kummerowia stipulacea.</title>
        <authorList>
            <person name="Gao J."/>
        </authorList>
    </citation>
    <scope>NUCLEOTIDE SEQUENCE [LARGE SCALE GENOMIC DNA]</scope>
    <source>
        <strain evidence="7 8">CCBAU 25048</strain>
    </source>
</reference>
<feature type="domain" description="TonB-dependent receptor-like beta-barrel" evidence="5">
    <location>
        <begin position="796"/>
        <end position="1180"/>
    </location>
</feature>
<dbReference type="OrthoDB" id="7810516at2"/>
<dbReference type="InterPro" id="IPR036942">
    <property type="entry name" value="Beta-barrel_TonB_sf"/>
</dbReference>
<dbReference type="Gene3D" id="2.60.120.1440">
    <property type="match status" value="1"/>
</dbReference>
<keyword evidence="2" id="KW-0472">Membrane</keyword>
<dbReference type="Pfam" id="PF04773">
    <property type="entry name" value="FecR"/>
    <property type="match status" value="1"/>
</dbReference>
<organism evidence="7 8">
    <name type="scientific">Shinella kummerowiae</name>
    <dbReference type="NCBI Taxonomy" id="417745"/>
    <lineage>
        <taxon>Bacteria</taxon>
        <taxon>Pseudomonadati</taxon>
        <taxon>Pseudomonadota</taxon>
        <taxon>Alphaproteobacteria</taxon>
        <taxon>Hyphomicrobiales</taxon>
        <taxon>Rhizobiaceae</taxon>
        <taxon>Shinella</taxon>
    </lineage>
</organism>
<keyword evidence="3" id="KW-0998">Cell outer membrane</keyword>
<dbReference type="InterPro" id="IPR006860">
    <property type="entry name" value="FecR"/>
</dbReference>
<evidence type="ECO:0000256" key="3">
    <source>
        <dbReference type="ARBA" id="ARBA00023237"/>
    </source>
</evidence>
<dbReference type="SUPFAM" id="SSF56935">
    <property type="entry name" value="Porins"/>
    <property type="match status" value="1"/>
</dbReference>
<keyword evidence="8" id="KW-1185">Reference proteome</keyword>
<dbReference type="InterPro" id="IPR000531">
    <property type="entry name" value="Beta-barrel_TonB"/>
</dbReference>
<dbReference type="Proteomes" id="UP000435802">
    <property type="component" value="Unassembled WGS sequence"/>
</dbReference>
<accession>A0A6N8SQ99</accession>
<feature type="signal peptide" evidence="4">
    <location>
        <begin position="1"/>
        <end position="22"/>
    </location>
</feature>
<dbReference type="AlphaFoldDB" id="A0A6N8SQ99"/>
<dbReference type="EMBL" id="WUMK01000016">
    <property type="protein sequence ID" value="MXN49120.1"/>
    <property type="molecule type" value="Genomic_DNA"/>
</dbReference>